<name>A0A518DQX5_9BACT</name>
<protein>
    <submittedName>
        <fullName evidence="3">Uncharacterized protein</fullName>
    </submittedName>
</protein>
<feature type="transmembrane region" description="Helical" evidence="2">
    <location>
        <begin position="76"/>
        <end position="96"/>
    </location>
</feature>
<evidence type="ECO:0000313" key="4">
    <source>
        <dbReference type="Proteomes" id="UP000317648"/>
    </source>
</evidence>
<gene>
    <name evidence="3" type="ORF">Pla8534_20120</name>
</gene>
<reference evidence="3 4" key="1">
    <citation type="submission" date="2019-02" db="EMBL/GenBank/DDBJ databases">
        <title>Deep-cultivation of Planctomycetes and their phenomic and genomic characterization uncovers novel biology.</title>
        <authorList>
            <person name="Wiegand S."/>
            <person name="Jogler M."/>
            <person name="Boedeker C."/>
            <person name="Pinto D."/>
            <person name="Vollmers J."/>
            <person name="Rivas-Marin E."/>
            <person name="Kohn T."/>
            <person name="Peeters S.H."/>
            <person name="Heuer A."/>
            <person name="Rast P."/>
            <person name="Oberbeckmann S."/>
            <person name="Bunk B."/>
            <person name="Jeske O."/>
            <person name="Meyerdierks A."/>
            <person name="Storesund J.E."/>
            <person name="Kallscheuer N."/>
            <person name="Luecker S."/>
            <person name="Lage O.M."/>
            <person name="Pohl T."/>
            <person name="Merkel B.J."/>
            <person name="Hornburger P."/>
            <person name="Mueller R.-W."/>
            <person name="Bruemmer F."/>
            <person name="Labrenz M."/>
            <person name="Spormann A.M."/>
            <person name="Op den Camp H."/>
            <person name="Overmann J."/>
            <person name="Amann R."/>
            <person name="Jetten M.S.M."/>
            <person name="Mascher T."/>
            <person name="Medema M.H."/>
            <person name="Devos D.P."/>
            <person name="Kaster A.-K."/>
            <person name="Ovreas L."/>
            <person name="Rohde M."/>
            <person name="Galperin M.Y."/>
            <person name="Jogler C."/>
        </authorList>
    </citation>
    <scope>NUCLEOTIDE SEQUENCE [LARGE SCALE GENOMIC DNA]</scope>
    <source>
        <strain evidence="3 4">Pla85_3_4</strain>
    </source>
</reference>
<organism evidence="3 4">
    <name type="scientific">Lignipirellula cremea</name>
    <dbReference type="NCBI Taxonomy" id="2528010"/>
    <lineage>
        <taxon>Bacteria</taxon>
        <taxon>Pseudomonadati</taxon>
        <taxon>Planctomycetota</taxon>
        <taxon>Planctomycetia</taxon>
        <taxon>Pirellulales</taxon>
        <taxon>Pirellulaceae</taxon>
        <taxon>Lignipirellula</taxon>
    </lineage>
</organism>
<feature type="region of interest" description="Disordered" evidence="1">
    <location>
        <begin position="1"/>
        <end position="69"/>
    </location>
</feature>
<dbReference type="KEGG" id="lcre:Pla8534_20120"/>
<feature type="compositionally biased region" description="Low complexity" evidence="1">
    <location>
        <begin position="50"/>
        <end position="61"/>
    </location>
</feature>
<keyword evidence="2" id="KW-1133">Transmembrane helix</keyword>
<evidence type="ECO:0000313" key="3">
    <source>
        <dbReference type="EMBL" id="QDU94224.1"/>
    </source>
</evidence>
<dbReference type="AlphaFoldDB" id="A0A518DQX5"/>
<dbReference type="Proteomes" id="UP000317648">
    <property type="component" value="Chromosome"/>
</dbReference>
<dbReference type="EMBL" id="CP036433">
    <property type="protein sequence ID" value="QDU94224.1"/>
    <property type="molecule type" value="Genomic_DNA"/>
</dbReference>
<keyword evidence="2" id="KW-0812">Transmembrane</keyword>
<evidence type="ECO:0000256" key="1">
    <source>
        <dbReference type="SAM" id="MobiDB-lite"/>
    </source>
</evidence>
<keyword evidence="2" id="KW-0472">Membrane</keyword>
<evidence type="ECO:0000256" key="2">
    <source>
        <dbReference type="SAM" id="Phobius"/>
    </source>
</evidence>
<dbReference type="RefSeq" id="WP_145052271.1">
    <property type="nucleotide sequence ID" value="NZ_CP036433.1"/>
</dbReference>
<feature type="compositionally biased region" description="Low complexity" evidence="1">
    <location>
        <begin position="19"/>
        <end position="30"/>
    </location>
</feature>
<dbReference type="OrthoDB" id="287368at2"/>
<sequence length="121" mass="12656">MASSPFDNDSDIPADSALDMDLGGDMSLDMPVESTENAEQAPGDMFAGVPDKAPAGGPAEADAPEEVPVKRTPSDVYSWLLAAAFICLCTGVLLLYMELRDYGSYPYWKTSGSAAVGASGR</sequence>
<accession>A0A518DQX5</accession>
<proteinExistence type="predicted"/>
<keyword evidence="4" id="KW-1185">Reference proteome</keyword>